<feature type="transmembrane region" description="Helical" evidence="1">
    <location>
        <begin position="46"/>
        <end position="65"/>
    </location>
</feature>
<feature type="transmembrane region" description="Helical" evidence="1">
    <location>
        <begin position="77"/>
        <end position="94"/>
    </location>
</feature>
<accession>X1IWM9</accession>
<evidence type="ECO:0000256" key="1">
    <source>
        <dbReference type="SAM" id="Phobius"/>
    </source>
</evidence>
<dbReference type="AlphaFoldDB" id="X1IWM9"/>
<keyword evidence="1" id="KW-1133">Transmembrane helix</keyword>
<protein>
    <submittedName>
        <fullName evidence="2">Uncharacterized protein</fullName>
    </submittedName>
</protein>
<gene>
    <name evidence="2" type="ORF">S03H2_47687</name>
</gene>
<sequence>MHYGRPPIEASRRLVWIAAIRAVLCVFVAGIIRLNRPPAGGGESLLPYYLVSAVFILNFAFLALGRRTTYTKVVETVAVWLDVVFVTALVYLTGGVGSDFLLLYFGPILAAGVLLRRSMALLVGSLATIGLFLCAALYYSASSGGPPWVGQIWVAEGRPEPGALVGTLALQGAAFQL</sequence>
<feature type="transmembrane region" description="Helical" evidence="1">
    <location>
        <begin position="100"/>
        <end position="115"/>
    </location>
</feature>
<feature type="transmembrane region" description="Helical" evidence="1">
    <location>
        <begin position="14"/>
        <end position="34"/>
    </location>
</feature>
<evidence type="ECO:0000313" key="2">
    <source>
        <dbReference type="EMBL" id="GAH73660.1"/>
    </source>
</evidence>
<reference evidence="2" key="1">
    <citation type="journal article" date="2014" name="Front. Microbiol.">
        <title>High frequency of phylogenetically diverse reductive dehalogenase-homologous genes in deep subseafloor sedimentary metagenomes.</title>
        <authorList>
            <person name="Kawai M."/>
            <person name="Futagami T."/>
            <person name="Toyoda A."/>
            <person name="Takaki Y."/>
            <person name="Nishi S."/>
            <person name="Hori S."/>
            <person name="Arai W."/>
            <person name="Tsubouchi T."/>
            <person name="Morono Y."/>
            <person name="Uchiyama I."/>
            <person name="Ito T."/>
            <person name="Fujiyama A."/>
            <person name="Inagaki F."/>
            <person name="Takami H."/>
        </authorList>
    </citation>
    <scope>NUCLEOTIDE SEQUENCE</scope>
    <source>
        <strain evidence="2">Expedition CK06-06</strain>
    </source>
</reference>
<proteinExistence type="predicted"/>
<comment type="caution">
    <text evidence="2">The sequence shown here is derived from an EMBL/GenBank/DDBJ whole genome shotgun (WGS) entry which is preliminary data.</text>
</comment>
<feature type="non-terminal residue" evidence="2">
    <location>
        <position position="177"/>
    </location>
</feature>
<organism evidence="2">
    <name type="scientific">marine sediment metagenome</name>
    <dbReference type="NCBI Taxonomy" id="412755"/>
    <lineage>
        <taxon>unclassified sequences</taxon>
        <taxon>metagenomes</taxon>
        <taxon>ecological metagenomes</taxon>
    </lineage>
</organism>
<dbReference type="Pfam" id="PF25323">
    <property type="entry name" value="6TM_PilS"/>
    <property type="match status" value="1"/>
</dbReference>
<keyword evidence="1" id="KW-0472">Membrane</keyword>
<keyword evidence="1" id="KW-0812">Transmembrane</keyword>
<dbReference type="EMBL" id="BARU01030019">
    <property type="protein sequence ID" value="GAH73660.1"/>
    <property type="molecule type" value="Genomic_DNA"/>
</dbReference>
<name>X1IWM9_9ZZZZ</name>
<feature type="transmembrane region" description="Helical" evidence="1">
    <location>
        <begin position="122"/>
        <end position="141"/>
    </location>
</feature>